<keyword evidence="8 11" id="KW-1133">Transmembrane helix</keyword>
<keyword evidence="7" id="KW-0067">ATP-binding</keyword>
<keyword evidence="6" id="KW-0547">Nucleotide-binding</keyword>
<dbReference type="InterPro" id="IPR034003">
    <property type="entry name" value="ABCG_PDR_2"/>
</dbReference>
<dbReference type="HOGENOM" id="CLU_000604_35_0_1"/>
<feature type="transmembrane region" description="Helical" evidence="11">
    <location>
        <begin position="555"/>
        <end position="575"/>
    </location>
</feature>
<dbReference type="InParanoid" id="H2AVU6"/>
<dbReference type="PROSITE" id="PS00211">
    <property type="entry name" value="ABC_TRANSPORTER_1"/>
    <property type="match status" value="1"/>
</dbReference>
<sequence length="1549" mass="174985">MYERSVSDSASTISGNSTDSIAQSDSHPYLGFDVNAEDQIRNLARTLTQNSFVSSNTNLSRITSNATAVSTGLSFIPTEGINPINDNEEPENYNSKLDPNSDDFSSKAWVKNMANIATSEPEYYKPYSLGCVWQNLAASGDSADVAYQSTFANLPLKLLGSLLRLCRPTKESEIFQILKPMDGCLNPGELLVVLGRPGSGCTTLLKSISSNTHGFNIAKDSTISYNGIIPKELKKYYRGEVVYQAESDVHLPHLTVYQTLVTVAKLKTPENRIKGVTREAFANHLADVAMATYGLLHTRDTKVGDEYVRGVSGGERKRVSIAEVWICGAKFQCWDNATRGLDSATALEFVRALKTQAEIANRTATVAIYQCSQDAYDLFDKVCVLYEGYQIFYGSTQKAKQYFLDMGYTCPPRQTTADFLTSITSPAERIVNQDFVNQGKNVPQTPKEMNDYWMQSQIYEELKDEINTVLNKDNVKNKEAMKESHIAKQSNKLRSTSPYVVNYGMQIKYLLTRNIWRMKNNPSITLFQVFGNSGIAFILGSMFYKVMLHTTTATFYYRGAAMFFAVLFNAFSALLEIFKLYEARPITEKHRTYALYHPSADAFASIISEIPPKIATAIMFNIVFYFLVNFRRTAGSFFFYFLISIVAVFAMSHLNRCIGALTKTLQEAMVPASLLLLALGMYTGFVIPRTKMLGWSRWIWYINPLAYLFESLMVNEFHDRWFPCSSFVPSGPAYQNISGTERVCSVVGARAGYDSVLGDDYINESFQYEHIHKWRGFGIGMAYIIFFLILYLILCELNEGAKQKGEMLVFPKAVVRRMKRQGQISDKNEREEEKYDVEKTGSANTYTTDSSMVRDTDVSTSPSYAHQGNKAASSNPSSINSTLAKDPTTVSEDYINLAKSESIFHWRDLCYDIKIKTETRRILNKVDGWVKPGTLTALMGASGAGKTTLLDCLAERVTMGVITGNIFVDGRLRDESFPRSIGYCQQQDLHLKTATVRESLRFSAYLRQPASVTKEEKDHYVEEVIKILEMETYADAVVGIPGEGLNVEQRKRLTIGVELAAKPKLLVFLDEPTSGLDSQTAWSTCQLMRKLANHGQAILCTIHQPSAILMQEFDRLLFLQKGGKTVYFGDLGKGCKTMIEYFEKHGAQACPPDANPAEWMLEVVGAAPGSHAKQDYYKVWRESDEYRSVQEELDHMEKELPLKTTEADSEQKKEFGTKIPYQFKLVSLRLFQQYWRTPDYLWSKFLLTIFNQLFIGFTFFKADRSLQGLQNQMLSMFMYTVILNPLIQQYLPSFVQQRDLYEARERPSRTFSWVSFFCAQIVVEVPWNILAGTISYCIYYYSVGFYNNASQANQLHERGALFWLLSCAYYVYIGSLALLTISFLEVADNAAHLASLMFSMALSFCGVMVQSSQMPGFWIFMYRVSPLTYFIDAFLSTGVANVDIECATYELVQFSPPSGETCGEYMEAYISYTGTGYLADPNSTTQCNFCSYSKTNSYLSQVGSAYYRRWRNYGIFLCYIIFNYVAGFFLYWLARVPKKTGKISGGAKN</sequence>
<dbReference type="Gene3D" id="3.40.50.300">
    <property type="entry name" value="P-loop containing nucleotide triphosphate hydrolases"/>
    <property type="match status" value="2"/>
</dbReference>
<dbReference type="Proteomes" id="UP000005220">
    <property type="component" value="Chromosome 5"/>
</dbReference>
<dbReference type="SUPFAM" id="SSF52540">
    <property type="entry name" value="P-loop containing nucleoside triphosphate hydrolases"/>
    <property type="match status" value="2"/>
</dbReference>
<keyword evidence="14" id="KW-1185">Reference proteome</keyword>
<dbReference type="GO" id="GO:0005524">
    <property type="term" value="F:ATP binding"/>
    <property type="evidence" value="ECO:0007669"/>
    <property type="project" value="UniProtKB-KW"/>
</dbReference>
<feature type="transmembrane region" description="Helical" evidence="11">
    <location>
        <begin position="1311"/>
        <end position="1339"/>
    </location>
</feature>
<dbReference type="Pfam" id="PF06422">
    <property type="entry name" value="PDR_CDR"/>
    <property type="match status" value="1"/>
</dbReference>
<dbReference type="FunFam" id="3.40.50.300:FF:000054">
    <property type="entry name" value="ABC multidrug transporter atrF"/>
    <property type="match status" value="1"/>
</dbReference>
<dbReference type="PROSITE" id="PS50893">
    <property type="entry name" value="ABC_TRANSPORTER_2"/>
    <property type="match status" value="2"/>
</dbReference>
<evidence type="ECO:0000313" key="14">
    <source>
        <dbReference type="Proteomes" id="UP000005220"/>
    </source>
</evidence>
<evidence type="ECO:0000256" key="6">
    <source>
        <dbReference type="ARBA" id="ARBA00022741"/>
    </source>
</evidence>
<evidence type="ECO:0000256" key="9">
    <source>
        <dbReference type="ARBA" id="ARBA00023136"/>
    </source>
</evidence>
<evidence type="ECO:0000256" key="5">
    <source>
        <dbReference type="ARBA" id="ARBA00022737"/>
    </source>
</evidence>
<dbReference type="GO" id="GO:1990961">
    <property type="term" value="P:xenobiotic detoxification by transmembrane export across the plasma membrane"/>
    <property type="evidence" value="ECO:0007669"/>
    <property type="project" value="InterPro"/>
</dbReference>
<dbReference type="eggNOG" id="KOG0065">
    <property type="taxonomic scope" value="Eukaryota"/>
</dbReference>
<feature type="transmembrane region" description="Helical" evidence="11">
    <location>
        <begin position="637"/>
        <end position="656"/>
    </location>
</feature>
<feature type="domain" description="ABC transporter" evidence="12">
    <location>
        <begin position="163"/>
        <end position="412"/>
    </location>
</feature>
<reference evidence="13 14" key="1">
    <citation type="journal article" date="2011" name="Proc. Natl. Acad. Sci. U.S.A.">
        <title>Evolutionary erosion of yeast sex chromosomes by mating-type switching accidents.</title>
        <authorList>
            <person name="Gordon J.L."/>
            <person name="Armisen D."/>
            <person name="Proux-Wera E."/>
            <person name="Oheigeartaigh S.S."/>
            <person name="Byrne K.P."/>
            <person name="Wolfe K.H."/>
        </authorList>
    </citation>
    <scope>NUCLEOTIDE SEQUENCE [LARGE SCALE GENOMIC DNA]</scope>
    <source>
        <strain evidence="14">ATCC 22294 / BCRC 22015 / CBS 2517 / CECT 1963 / NBRC 1671 / NRRL Y-8276</strain>
    </source>
</reference>
<feature type="transmembrane region" description="Helical" evidence="11">
    <location>
        <begin position="776"/>
        <end position="794"/>
    </location>
</feature>
<feature type="transmembrane region" description="Helical" evidence="11">
    <location>
        <begin position="1360"/>
        <end position="1384"/>
    </location>
</feature>
<evidence type="ECO:0000256" key="7">
    <source>
        <dbReference type="ARBA" id="ARBA00022840"/>
    </source>
</evidence>
<dbReference type="GO" id="GO:0140359">
    <property type="term" value="F:ABC-type transporter activity"/>
    <property type="evidence" value="ECO:0007669"/>
    <property type="project" value="InterPro"/>
</dbReference>
<name>H2AVU6_KAZAF</name>
<evidence type="ECO:0000256" key="4">
    <source>
        <dbReference type="ARBA" id="ARBA00022692"/>
    </source>
</evidence>
<gene>
    <name evidence="13" type="primary">KAFR0E03440</name>
    <name evidence="13" type="ORF">KAFR_0E03440</name>
</gene>
<dbReference type="CDD" id="cd03233">
    <property type="entry name" value="ABCG_PDR_domain1"/>
    <property type="match status" value="1"/>
</dbReference>
<dbReference type="RefSeq" id="XP_003957631.1">
    <property type="nucleotide sequence ID" value="XM_003957582.1"/>
</dbReference>
<evidence type="ECO:0000256" key="3">
    <source>
        <dbReference type="ARBA" id="ARBA00022448"/>
    </source>
</evidence>
<evidence type="ECO:0000256" key="8">
    <source>
        <dbReference type="ARBA" id="ARBA00022989"/>
    </source>
</evidence>
<dbReference type="Pfam" id="PF14510">
    <property type="entry name" value="ABC_trans_N"/>
    <property type="match status" value="1"/>
</dbReference>
<dbReference type="GeneID" id="13883312"/>
<dbReference type="Pfam" id="PF01061">
    <property type="entry name" value="ABC2_membrane"/>
    <property type="match status" value="2"/>
</dbReference>
<evidence type="ECO:0000256" key="10">
    <source>
        <dbReference type="SAM" id="MobiDB-lite"/>
    </source>
</evidence>
<dbReference type="InterPro" id="IPR034001">
    <property type="entry name" value="ABCG_PDR_1"/>
</dbReference>
<feature type="compositionally biased region" description="Polar residues" evidence="10">
    <location>
        <begin position="858"/>
        <end position="885"/>
    </location>
</feature>
<evidence type="ECO:0000313" key="13">
    <source>
        <dbReference type="EMBL" id="CCF58496.1"/>
    </source>
</evidence>
<keyword evidence="5" id="KW-0677">Repeat</keyword>
<accession>H2AVU6</accession>
<feature type="compositionally biased region" description="Polar residues" evidence="10">
    <location>
        <begin position="7"/>
        <end position="26"/>
    </location>
</feature>
<dbReference type="EMBL" id="HE650825">
    <property type="protein sequence ID" value="CCF58496.1"/>
    <property type="molecule type" value="Genomic_DNA"/>
</dbReference>
<feature type="transmembrane region" description="Helical" evidence="11">
    <location>
        <begin position="1390"/>
        <end position="1409"/>
    </location>
</feature>
<dbReference type="InterPro" id="IPR005285">
    <property type="entry name" value="Drug-R_PDR/CDR"/>
</dbReference>
<dbReference type="FunFam" id="3.40.50.300:FF:001262">
    <property type="entry name" value="ABC transporter CDR4"/>
    <property type="match status" value="1"/>
</dbReference>
<keyword evidence="4 11" id="KW-0812">Transmembrane</keyword>
<protein>
    <recommendedName>
        <fullName evidence="12">ABC transporter domain-containing protein</fullName>
    </recommendedName>
</protein>
<feature type="transmembrane region" description="Helical" evidence="11">
    <location>
        <begin position="668"/>
        <end position="687"/>
    </location>
</feature>
<dbReference type="InterPro" id="IPR017871">
    <property type="entry name" value="ABC_transporter-like_CS"/>
</dbReference>
<dbReference type="InterPro" id="IPR029481">
    <property type="entry name" value="ABC_trans_N"/>
</dbReference>
<evidence type="ECO:0000256" key="11">
    <source>
        <dbReference type="SAM" id="Phobius"/>
    </source>
</evidence>
<dbReference type="Pfam" id="PF19055">
    <property type="entry name" value="ABC2_membrane_7"/>
    <property type="match status" value="1"/>
</dbReference>
<evidence type="ECO:0000256" key="2">
    <source>
        <dbReference type="ARBA" id="ARBA00006012"/>
    </source>
</evidence>
<dbReference type="PANTHER" id="PTHR19241">
    <property type="entry name" value="ATP-BINDING CASSETTE TRANSPORTER"/>
    <property type="match status" value="1"/>
</dbReference>
<feature type="region of interest" description="Disordered" evidence="10">
    <location>
        <begin position="1"/>
        <end position="26"/>
    </location>
</feature>
<keyword evidence="9 11" id="KW-0472">Membrane</keyword>
<dbReference type="GO" id="GO:0016020">
    <property type="term" value="C:membrane"/>
    <property type="evidence" value="ECO:0007669"/>
    <property type="project" value="UniProtKB-SubCell"/>
</dbReference>
<proteinExistence type="inferred from homology"/>
<dbReference type="InterPro" id="IPR013525">
    <property type="entry name" value="ABC2_TM"/>
</dbReference>
<feature type="domain" description="ABC transporter" evidence="12">
    <location>
        <begin position="904"/>
        <end position="1147"/>
    </location>
</feature>
<dbReference type="InterPro" id="IPR003439">
    <property type="entry name" value="ABC_transporter-like_ATP-bd"/>
</dbReference>
<dbReference type="Pfam" id="PF00005">
    <property type="entry name" value="ABC_tran"/>
    <property type="match status" value="2"/>
</dbReference>
<feature type="region of interest" description="Disordered" evidence="10">
    <location>
        <begin position="821"/>
        <end position="885"/>
    </location>
</feature>
<dbReference type="CDD" id="cd03232">
    <property type="entry name" value="ABCG_PDR_domain2"/>
    <property type="match status" value="1"/>
</dbReference>
<evidence type="ECO:0000256" key="1">
    <source>
        <dbReference type="ARBA" id="ARBA00004141"/>
    </source>
</evidence>
<dbReference type="GO" id="GO:0016887">
    <property type="term" value="F:ATP hydrolysis activity"/>
    <property type="evidence" value="ECO:0007669"/>
    <property type="project" value="InterPro"/>
</dbReference>
<keyword evidence="3" id="KW-0813">Transport</keyword>
<dbReference type="SMART" id="SM00382">
    <property type="entry name" value="AAA"/>
    <property type="match status" value="1"/>
</dbReference>
<comment type="similarity">
    <text evidence="2">Belongs to the ABC transporter superfamily. ABCG family. PDR (TC 3.A.1.205) subfamily.</text>
</comment>
<feature type="compositionally biased region" description="Basic and acidic residues" evidence="10">
    <location>
        <begin position="826"/>
        <end position="839"/>
    </location>
</feature>
<dbReference type="InterPro" id="IPR027417">
    <property type="entry name" value="P-loop_NTPase"/>
</dbReference>
<feature type="transmembrane region" description="Helical" evidence="11">
    <location>
        <begin position="524"/>
        <end position="543"/>
    </location>
</feature>
<dbReference type="KEGG" id="kaf:KAFR_0E03440"/>
<organism evidence="13 14">
    <name type="scientific">Kazachstania africana (strain ATCC 22294 / BCRC 22015 / CBS 2517 / CECT 1963 / NBRC 1671 / NRRL Y-8276)</name>
    <name type="common">Yeast</name>
    <name type="synonym">Kluyveromyces africanus</name>
    <dbReference type="NCBI Taxonomy" id="1071382"/>
    <lineage>
        <taxon>Eukaryota</taxon>
        <taxon>Fungi</taxon>
        <taxon>Dikarya</taxon>
        <taxon>Ascomycota</taxon>
        <taxon>Saccharomycotina</taxon>
        <taxon>Saccharomycetes</taxon>
        <taxon>Saccharomycetales</taxon>
        <taxon>Saccharomycetaceae</taxon>
        <taxon>Kazachstania</taxon>
    </lineage>
</organism>
<dbReference type="OrthoDB" id="245989at2759"/>
<evidence type="ECO:0000259" key="12">
    <source>
        <dbReference type="PROSITE" id="PS50893"/>
    </source>
</evidence>
<dbReference type="InterPro" id="IPR003593">
    <property type="entry name" value="AAA+_ATPase"/>
</dbReference>
<comment type="subcellular location">
    <subcellularLocation>
        <location evidence="1">Membrane</location>
        <topology evidence="1">Multi-pass membrane protein</topology>
    </subcellularLocation>
</comment>
<dbReference type="NCBIfam" id="TIGR00956">
    <property type="entry name" value="3a01205"/>
    <property type="match status" value="1"/>
</dbReference>
<dbReference type="InterPro" id="IPR043926">
    <property type="entry name" value="ABCG_dom"/>
</dbReference>
<feature type="transmembrane region" description="Helical" evidence="11">
    <location>
        <begin position="1513"/>
        <end position="1534"/>
    </location>
</feature>
<dbReference type="InterPro" id="IPR010929">
    <property type="entry name" value="PDR_CDR_ABC"/>
</dbReference>
<feature type="transmembrane region" description="Helical" evidence="11">
    <location>
        <begin position="614"/>
        <end position="630"/>
    </location>
</feature>
<feature type="compositionally biased region" description="Polar residues" evidence="10">
    <location>
        <begin position="841"/>
        <end position="851"/>
    </location>
</feature>